<feature type="transmembrane region" description="Helical" evidence="1">
    <location>
        <begin position="145"/>
        <end position="169"/>
    </location>
</feature>
<keyword evidence="3" id="KW-1185">Reference proteome</keyword>
<dbReference type="EMBL" id="PHNJ01000005">
    <property type="protein sequence ID" value="TYL38337.1"/>
    <property type="molecule type" value="Genomic_DNA"/>
</dbReference>
<protein>
    <submittedName>
        <fullName evidence="2">Uncharacterized protein</fullName>
    </submittedName>
</protein>
<organism evidence="2 3">
    <name type="scientific">Natronococcus pandeyae</name>
    <dbReference type="NCBI Taxonomy" id="2055836"/>
    <lineage>
        <taxon>Archaea</taxon>
        <taxon>Methanobacteriati</taxon>
        <taxon>Methanobacteriota</taxon>
        <taxon>Stenosarchaea group</taxon>
        <taxon>Halobacteria</taxon>
        <taxon>Halobacteriales</taxon>
        <taxon>Natrialbaceae</taxon>
        <taxon>Natronococcus</taxon>
    </lineage>
</organism>
<proteinExistence type="predicted"/>
<feature type="transmembrane region" description="Helical" evidence="1">
    <location>
        <begin position="52"/>
        <end position="68"/>
    </location>
</feature>
<keyword evidence="1" id="KW-0472">Membrane</keyword>
<feature type="transmembrane region" description="Helical" evidence="1">
    <location>
        <begin position="12"/>
        <end position="40"/>
    </location>
</feature>
<reference evidence="2" key="1">
    <citation type="submission" date="2017-11" db="EMBL/GenBank/DDBJ databases">
        <authorList>
            <person name="Kajale S.C."/>
            <person name="Sharma A."/>
        </authorList>
    </citation>
    <scope>NUCLEOTIDE SEQUENCE</scope>
    <source>
        <strain evidence="2">LS1_42</strain>
    </source>
</reference>
<dbReference type="AlphaFoldDB" id="A0A8J8Q3X4"/>
<sequence length="205" mass="21197">MDTSVRVDVNGILATVAASIGTFVGVAWLCFLAGAAVVRLLDVSLAGVPDQAVTLTLVVVALGVTGWLEDGGFERLGADPDGGPRFAWLAIFFLPLAFSPLPVALRLLADSTSPFGAFVLGSTVLAGWLAFYGGLERLGLEPDDFVRVFGVALALGAVPVAAVVLLDVAWLTEAPIVVAIAVVVQCLALWVGLETVQNDREPSPG</sequence>
<evidence type="ECO:0000256" key="1">
    <source>
        <dbReference type="SAM" id="Phobius"/>
    </source>
</evidence>
<gene>
    <name evidence="2" type="ORF">CV102_11010</name>
</gene>
<feature type="transmembrane region" description="Helical" evidence="1">
    <location>
        <begin position="88"/>
        <end position="108"/>
    </location>
</feature>
<evidence type="ECO:0000313" key="3">
    <source>
        <dbReference type="Proteomes" id="UP000766904"/>
    </source>
</evidence>
<accession>A0A8J8Q3X4</accession>
<evidence type="ECO:0000313" key="2">
    <source>
        <dbReference type="EMBL" id="TYL38337.1"/>
    </source>
</evidence>
<feature type="transmembrane region" description="Helical" evidence="1">
    <location>
        <begin position="115"/>
        <end position="133"/>
    </location>
</feature>
<dbReference type="OrthoDB" id="205998at2157"/>
<name>A0A8J8Q3X4_9EURY</name>
<keyword evidence="1" id="KW-0812">Transmembrane</keyword>
<feature type="transmembrane region" description="Helical" evidence="1">
    <location>
        <begin position="176"/>
        <end position="193"/>
    </location>
</feature>
<dbReference type="RefSeq" id="WP_148858034.1">
    <property type="nucleotide sequence ID" value="NZ_PHNJ01000005.1"/>
</dbReference>
<dbReference type="Proteomes" id="UP000766904">
    <property type="component" value="Unassembled WGS sequence"/>
</dbReference>
<comment type="caution">
    <text evidence="2">The sequence shown here is derived from an EMBL/GenBank/DDBJ whole genome shotgun (WGS) entry which is preliminary data.</text>
</comment>
<keyword evidence="1" id="KW-1133">Transmembrane helix</keyword>